<gene>
    <name evidence="1" type="ORF">V5O48_008041</name>
</gene>
<keyword evidence="2" id="KW-1185">Reference proteome</keyword>
<protein>
    <submittedName>
        <fullName evidence="1">Uncharacterized protein</fullName>
    </submittedName>
</protein>
<proteinExistence type="predicted"/>
<sequence>MDEDGHHISAMLKHLVLWFKKSFPEEYASTTAPLVRLVKQRIKDPGFPGRKHPYELREFEELREALGH</sequence>
<organism evidence="1 2">
    <name type="scientific">Marasmius crinis-equi</name>
    <dbReference type="NCBI Taxonomy" id="585013"/>
    <lineage>
        <taxon>Eukaryota</taxon>
        <taxon>Fungi</taxon>
        <taxon>Dikarya</taxon>
        <taxon>Basidiomycota</taxon>
        <taxon>Agaricomycotina</taxon>
        <taxon>Agaricomycetes</taxon>
        <taxon>Agaricomycetidae</taxon>
        <taxon>Agaricales</taxon>
        <taxon>Marasmiineae</taxon>
        <taxon>Marasmiaceae</taxon>
        <taxon>Marasmius</taxon>
    </lineage>
</organism>
<dbReference type="EMBL" id="JBAHYK010000448">
    <property type="protein sequence ID" value="KAL0573893.1"/>
    <property type="molecule type" value="Genomic_DNA"/>
</dbReference>
<evidence type="ECO:0000313" key="1">
    <source>
        <dbReference type="EMBL" id="KAL0573893.1"/>
    </source>
</evidence>
<feature type="non-terminal residue" evidence="1">
    <location>
        <position position="68"/>
    </location>
</feature>
<reference evidence="1 2" key="1">
    <citation type="submission" date="2024-02" db="EMBL/GenBank/DDBJ databases">
        <title>A draft genome for the cacao thread blight pathogen Marasmius crinis-equi.</title>
        <authorList>
            <person name="Cohen S.P."/>
            <person name="Baruah I.K."/>
            <person name="Amoako-Attah I."/>
            <person name="Bukari Y."/>
            <person name="Meinhardt L.W."/>
            <person name="Bailey B.A."/>
        </authorList>
    </citation>
    <scope>NUCLEOTIDE SEQUENCE [LARGE SCALE GENOMIC DNA]</scope>
    <source>
        <strain evidence="1 2">GH-76</strain>
    </source>
</reference>
<accession>A0ABR3FF01</accession>
<name>A0ABR3FF01_9AGAR</name>
<evidence type="ECO:0000313" key="2">
    <source>
        <dbReference type="Proteomes" id="UP001465976"/>
    </source>
</evidence>
<comment type="caution">
    <text evidence="1">The sequence shown here is derived from an EMBL/GenBank/DDBJ whole genome shotgun (WGS) entry which is preliminary data.</text>
</comment>
<dbReference type="Proteomes" id="UP001465976">
    <property type="component" value="Unassembled WGS sequence"/>
</dbReference>